<proteinExistence type="predicted"/>
<dbReference type="EMBL" id="JADGKB010000081">
    <property type="protein sequence ID" value="KAJ3254638.1"/>
    <property type="molecule type" value="Genomic_DNA"/>
</dbReference>
<name>A0AAD5UGN1_9FUNG</name>
<accession>A0AAD5UGN1</accession>
<sequence>MQSMKRRLLSTISTEFNNGIYKLTLNHKPVNALEPKLLNELHQELLGIHKNSEIKGLILQSAFPKVLSAGLDLKTLVDHPEFFLPDQDRKATTSDYLEKYKQHITGYMGLFQDVVRLLITVPMPSVAIVRGAAPAGGTVLSLACDERVGSANGFSMGLTEVMVGMAPPRWVHQLARNALGNRKASIAVQQGKMYANNDALDVGYVDHIVREEEVLSKAKEIIGVYSKLPWNARLDAKLKSVENVTNEISAEGLKGVVESISGDEFQSVVKGLLKSLKTKNK</sequence>
<dbReference type="AlphaFoldDB" id="A0AAD5UGN1"/>
<gene>
    <name evidence="1" type="ORF">HK103_007048</name>
</gene>
<dbReference type="GO" id="GO:0005739">
    <property type="term" value="C:mitochondrion"/>
    <property type="evidence" value="ECO:0007669"/>
    <property type="project" value="TreeGrafter"/>
</dbReference>
<dbReference type="Gene3D" id="3.90.226.10">
    <property type="entry name" value="2-enoyl-CoA Hydratase, Chain A, domain 1"/>
    <property type="match status" value="1"/>
</dbReference>
<reference evidence="1" key="1">
    <citation type="submission" date="2020-05" db="EMBL/GenBank/DDBJ databases">
        <title>Phylogenomic resolution of chytrid fungi.</title>
        <authorList>
            <person name="Stajich J.E."/>
            <person name="Amses K."/>
            <person name="Simmons R."/>
            <person name="Seto K."/>
            <person name="Myers J."/>
            <person name="Bonds A."/>
            <person name="Quandt C.A."/>
            <person name="Barry K."/>
            <person name="Liu P."/>
            <person name="Grigoriev I."/>
            <person name="Longcore J.E."/>
            <person name="James T.Y."/>
        </authorList>
    </citation>
    <scope>NUCLEOTIDE SEQUENCE</scope>
    <source>
        <strain evidence="1">PLAUS21</strain>
    </source>
</reference>
<dbReference type="PANTHER" id="PTHR11941:SF45">
    <property type="entry name" value="ENOYL-COA DELTA ISOMERASE 1, MITOCHONDRIAL"/>
    <property type="match status" value="1"/>
</dbReference>
<evidence type="ECO:0008006" key="3">
    <source>
        <dbReference type="Google" id="ProtNLM"/>
    </source>
</evidence>
<dbReference type="InterPro" id="IPR001753">
    <property type="entry name" value="Enoyl-CoA_hydra/iso"/>
</dbReference>
<evidence type="ECO:0000313" key="2">
    <source>
        <dbReference type="Proteomes" id="UP001210925"/>
    </source>
</evidence>
<dbReference type="Proteomes" id="UP001210925">
    <property type="component" value="Unassembled WGS sequence"/>
</dbReference>
<dbReference type="InterPro" id="IPR029045">
    <property type="entry name" value="ClpP/crotonase-like_dom_sf"/>
</dbReference>
<organism evidence="1 2">
    <name type="scientific">Boothiomyces macroporosus</name>
    <dbReference type="NCBI Taxonomy" id="261099"/>
    <lineage>
        <taxon>Eukaryota</taxon>
        <taxon>Fungi</taxon>
        <taxon>Fungi incertae sedis</taxon>
        <taxon>Chytridiomycota</taxon>
        <taxon>Chytridiomycota incertae sedis</taxon>
        <taxon>Chytridiomycetes</taxon>
        <taxon>Rhizophydiales</taxon>
        <taxon>Terramycetaceae</taxon>
        <taxon>Boothiomyces</taxon>
    </lineage>
</organism>
<dbReference type="CDD" id="cd06558">
    <property type="entry name" value="crotonase-like"/>
    <property type="match status" value="1"/>
</dbReference>
<comment type="caution">
    <text evidence="1">The sequence shown here is derived from an EMBL/GenBank/DDBJ whole genome shotgun (WGS) entry which is preliminary data.</text>
</comment>
<keyword evidence="2" id="KW-1185">Reference proteome</keyword>
<dbReference type="PANTHER" id="PTHR11941">
    <property type="entry name" value="ENOYL-COA HYDRATASE-RELATED"/>
    <property type="match status" value="1"/>
</dbReference>
<evidence type="ECO:0000313" key="1">
    <source>
        <dbReference type="EMBL" id="KAJ3254638.1"/>
    </source>
</evidence>
<dbReference type="GO" id="GO:0006635">
    <property type="term" value="P:fatty acid beta-oxidation"/>
    <property type="evidence" value="ECO:0007669"/>
    <property type="project" value="TreeGrafter"/>
</dbReference>
<dbReference type="SUPFAM" id="SSF52096">
    <property type="entry name" value="ClpP/crotonase"/>
    <property type="match status" value="1"/>
</dbReference>
<dbReference type="Pfam" id="PF00378">
    <property type="entry name" value="ECH_1"/>
    <property type="match status" value="1"/>
</dbReference>
<protein>
    <recommendedName>
        <fullName evidence="3">Enoyl-CoA hydratase</fullName>
    </recommendedName>
</protein>